<dbReference type="PANTHER" id="PTHR34584">
    <property type="entry name" value="NA(+)/H(+) ANTIPORTER SUBUNIT E1"/>
    <property type="match status" value="1"/>
</dbReference>
<keyword evidence="6 7" id="KW-0472">Membrane</keyword>
<comment type="similarity">
    <text evidence="2">Belongs to the CPA3 antiporters (TC 2.A.63) subunit E family.</text>
</comment>
<evidence type="ECO:0000313" key="8">
    <source>
        <dbReference type="EMBL" id="ACI17553.1"/>
    </source>
</evidence>
<dbReference type="AlphaFoldDB" id="B5Y914"/>
<feature type="transmembrane region" description="Helical" evidence="7">
    <location>
        <begin position="61"/>
        <end position="78"/>
    </location>
</feature>
<dbReference type="Pfam" id="PF01899">
    <property type="entry name" value="MNHE"/>
    <property type="match status" value="1"/>
</dbReference>
<accession>B5Y914</accession>
<evidence type="ECO:0000256" key="2">
    <source>
        <dbReference type="ARBA" id="ARBA00006228"/>
    </source>
</evidence>
<dbReference type="KEGG" id="cpo:COPRO5265_0932"/>
<evidence type="ECO:0000256" key="5">
    <source>
        <dbReference type="ARBA" id="ARBA00022989"/>
    </source>
</evidence>
<organism evidence="8 9">
    <name type="scientific">Coprothermobacter proteolyticus (strain ATCC 35245 / DSM 5265 / OCM 4 / BT)</name>
    <dbReference type="NCBI Taxonomy" id="309798"/>
    <lineage>
        <taxon>Bacteria</taxon>
        <taxon>Pseudomonadati</taxon>
        <taxon>Coprothermobacterota</taxon>
        <taxon>Coprothermobacteria</taxon>
        <taxon>Coprothermobacterales</taxon>
        <taxon>Coprothermobacteraceae</taxon>
        <taxon>Coprothermobacter</taxon>
    </lineage>
</organism>
<dbReference type="eggNOG" id="COG1863">
    <property type="taxonomic scope" value="Bacteria"/>
</dbReference>
<dbReference type="InterPro" id="IPR002758">
    <property type="entry name" value="Cation_antiport_E"/>
</dbReference>
<keyword evidence="4 7" id="KW-0812">Transmembrane</keyword>
<reference evidence="8 9" key="2">
    <citation type="journal article" date="2014" name="Genome Announc.">
        <title>Complete Genome Sequence of Coprothermobacter proteolyticus DSM 5265.</title>
        <authorList>
            <person name="Alexiev A."/>
            <person name="Coil D.A."/>
            <person name="Badger J.H."/>
            <person name="Enticknap J."/>
            <person name="Ward N."/>
            <person name="Robb F.T."/>
            <person name="Eisen J.A."/>
        </authorList>
    </citation>
    <scope>NUCLEOTIDE SEQUENCE [LARGE SCALE GENOMIC DNA]</scope>
    <source>
        <strain evidence="9">ATCC 35245 / DSM 5265 / OCM 4 / BT</strain>
    </source>
</reference>
<keyword evidence="5 7" id="KW-1133">Transmembrane helix</keyword>
<name>B5Y914_COPPD</name>
<dbReference type="HOGENOM" id="CLU_086615_2_2_9"/>
<dbReference type="GO" id="GO:0005886">
    <property type="term" value="C:plasma membrane"/>
    <property type="evidence" value="ECO:0007669"/>
    <property type="project" value="UniProtKB-SubCell"/>
</dbReference>
<keyword evidence="9" id="KW-1185">Reference proteome</keyword>
<keyword evidence="3" id="KW-1003">Cell membrane</keyword>
<dbReference type="EMBL" id="CP001145">
    <property type="protein sequence ID" value="ACI17553.1"/>
    <property type="molecule type" value="Genomic_DNA"/>
</dbReference>
<evidence type="ECO:0000256" key="4">
    <source>
        <dbReference type="ARBA" id="ARBA00022692"/>
    </source>
</evidence>
<reference evidence="9" key="1">
    <citation type="submission" date="2008-08" db="EMBL/GenBank/DDBJ databases">
        <title>The complete genome sequence of Coprothermobacter proteolyticus strain ATCC 5245 / DSM 5265 / BT.</title>
        <authorList>
            <person name="Dodson R.J."/>
            <person name="Durkin A.S."/>
            <person name="Wu M."/>
            <person name="Eisen J."/>
            <person name="Sutton G."/>
        </authorList>
    </citation>
    <scope>NUCLEOTIDE SEQUENCE [LARGE SCALE GENOMIC DNA]</scope>
    <source>
        <strain evidence="9">ATCC 35245 / DSM 5265 / OCM 4 / BT</strain>
    </source>
</reference>
<comment type="subcellular location">
    <subcellularLocation>
        <location evidence="1">Cell membrane</location>
        <topology evidence="1">Multi-pass membrane protein</topology>
    </subcellularLocation>
</comment>
<dbReference type="PANTHER" id="PTHR34584:SF1">
    <property type="entry name" value="NA(+)_H(+) ANTIPORTER SUBUNIT E1"/>
    <property type="match status" value="1"/>
</dbReference>
<dbReference type="Proteomes" id="UP000001732">
    <property type="component" value="Chromosome"/>
</dbReference>
<evidence type="ECO:0000256" key="7">
    <source>
        <dbReference type="SAM" id="Phobius"/>
    </source>
</evidence>
<evidence type="ECO:0000256" key="3">
    <source>
        <dbReference type="ARBA" id="ARBA00022475"/>
    </source>
</evidence>
<evidence type="ECO:0000313" key="9">
    <source>
        <dbReference type="Proteomes" id="UP000001732"/>
    </source>
</evidence>
<feature type="transmembrane region" description="Helical" evidence="7">
    <location>
        <begin position="31"/>
        <end position="49"/>
    </location>
</feature>
<proteinExistence type="inferred from homology"/>
<dbReference type="RefSeq" id="WP_012544205.1">
    <property type="nucleotide sequence ID" value="NC_011295.1"/>
</dbReference>
<protein>
    <submittedName>
        <fullName evidence="8">Membrane bound hydrogenase, MbhA subunit</fullName>
    </submittedName>
</protein>
<dbReference type="PIRSF" id="PIRSF019239">
    <property type="entry name" value="MrpE"/>
    <property type="match status" value="1"/>
</dbReference>
<evidence type="ECO:0000256" key="6">
    <source>
        <dbReference type="ARBA" id="ARBA00023136"/>
    </source>
</evidence>
<dbReference type="GO" id="GO:0008324">
    <property type="term" value="F:monoatomic cation transmembrane transporter activity"/>
    <property type="evidence" value="ECO:0007669"/>
    <property type="project" value="InterPro"/>
</dbReference>
<feature type="transmembrane region" description="Helical" evidence="7">
    <location>
        <begin position="6"/>
        <end position="24"/>
    </location>
</feature>
<evidence type="ECO:0000256" key="1">
    <source>
        <dbReference type="ARBA" id="ARBA00004651"/>
    </source>
</evidence>
<dbReference type="STRING" id="309798.COPRO5265_0932"/>
<gene>
    <name evidence="8" type="ordered locus">COPRO5265_0932</name>
</gene>
<sequence>MNNKAKTFAGVWFLSMVFWLLFTWSLDAQELIFGLILTFVVTLFTYDLWLDTKFLNVLNPLNWPTLIVYFFVLLKEMVKANIDLALRTLNPRLPIYPGIVEIEADFPSDEAYTLVANSITLTPGTITVDIDKDEKKMYIHWIHVDTEDPKKGAEIIYGFAAPFARRLFP</sequence>